<dbReference type="OrthoDB" id="678343at2759"/>
<dbReference type="Gramene" id="EFJ13499">
    <property type="protein sequence ID" value="EFJ13499"/>
    <property type="gene ID" value="SELMODRAFT_446262"/>
</dbReference>
<keyword evidence="4 7" id="KW-1133">Transmembrane helix</keyword>
<evidence type="ECO:0000256" key="1">
    <source>
        <dbReference type="ARBA" id="ARBA00004127"/>
    </source>
</evidence>
<dbReference type="AlphaFoldDB" id="D8S8L3"/>
<proteinExistence type="inferred from homology"/>
<name>D8S8L3_SELML</name>
<evidence type="ECO:0000313" key="8">
    <source>
        <dbReference type="EMBL" id="EFJ13499.1"/>
    </source>
</evidence>
<feature type="transmembrane region" description="Helical" evidence="7">
    <location>
        <begin position="59"/>
        <end position="86"/>
    </location>
</feature>
<dbReference type="FunCoup" id="D8S8L3">
    <property type="interactions" value="240"/>
</dbReference>
<keyword evidence="3" id="KW-0732">Signal</keyword>
<dbReference type="Gramene" id="EFJ19063">
    <property type="protein sequence ID" value="EFJ19063"/>
    <property type="gene ID" value="SELMODRAFT_444273"/>
</dbReference>
<comment type="subcellular location">
    <subcellularLocation>
        <location evidence="1">Endomembrane system</location>
        <topology evidence="1">Multi-pass membrane protein</topology>
    </subcellularLocation>
</comment>
<keyword evidence="2 7" id="KW-0812">Transmembrane</keyword>
<dbReference type="Pfam" id="PF06749">
    <property type="entry name" value="DUF1218"/>
    <property type="match status" value="1"/>
</dbReference>
<feature type="transmembrane region" description="Helical" evidence="7">
    <location>
        <begin position="145"/>
        <end position="167"/>
    </location>
</feature>
<keyword evidence="5 7" id="KW-0472">Membrane</keyword>
<dbReference type="GO" id="GO:0012505">
    <property type="term" value="C:endomembrane system"/>
    <property type="evidence" value="ECO:0007669"/>
    <property type="project" value="UniProtKB-SubCell"/>
</dbReference>
<protein>
    <submittedName>
        <fullName evidence="9">Uncharacterized protein</fullName>
    </submittedName>
</protein>
<feature type="transmembrane region" description="Helical" evidence="7">
    <location>
        <begin position="98"/>
        <end position="125"/>
    </location>
</feature>
<evidence type="ECO:0000313" key="9">
    <source>
        <dbReference type="EMBL" id="EFJ19063.1"/>
    </source>
</evidence>
<evidence type="ECO:0000256" key="2">
    <source>
        <dbReference type="ARBA" id="ARBA00022692"/>
    </source>
</evidence>
<dbReference type="KEGG" id="smo:SELMODRAFT_446262"/>
<evidence type="ECO:0000256" key="4">
    <source>
        <dbReference type="ARBA" id="ARBA00022989"/>
    </source>
</evidence>
<evidence type="ECO:0000313" key="10">
    <source>
        <dbReference type="Proteomes" id="UP000001514"/>
    </source>
</evidence>
<evidence type="ECO:0000256" key="6">
    <source>
        <dbReference type="ARBA" id="ARBA00029467"/>
    </source>
</evidence>
<dbReference type="PANTHER" id="PTHR31769">
    <property type="entry name" value="OS07G0462200 PROTEIN-RELATED"/>
    <property type="match status" value="1"/>
</dbReference>
<sequence length="210" mass="22650">MAVKNWVSRLDSKGKIVCSLVVALSVFSAILGFSAEGERVRPDEVRRVNGACTYPKSSALGLGISAALFLLAAQVLVNVFGGCICCERRSSSSFVSMIRLATLSLIASWITFFFAFILLVVGASLNQRHQDDHWFTGQCFVVKRGVFAGAAVLSLATGALGVLYYFAASETRKQDWQSHQPGGVTMGQSYGAHQFGSYSPYPQSSQFPSI</sequence>
<keyword evidence="10" id="KW-1185">Reference proteome</keyword>
<dbReference type="InParanoid" id="D8S8L3"/>
<reference evidence="9 10" key="1">
    <citation type="journal article" date="2011" name="Science">
        <title>The Selaginella genome identifies genetic changes associated with the evolution of vascular plants.</title>
        <authorList>
            <person name="Banks J.A."/>
            <person name="Nishiyama T."/>
            <person name="Hasebe M."/>
            <person name="Bowman J.L."/>
            <person name="Gribskov M."/>
            <person name="dePamphilis C."/>
            <person name="Albert V.A."/>
            <person name="Aono N."/>
            <person name="Aoyama T."/>
            <person name="Ambrose B.A."/>
            <person name="Ashton N.W."/>
            <person name="Axtell M.J."/>
            <person name="Barker E."/>
            <person name="Barker M.S."/>
            <person name="Bennetzen J.L."/>
            <person name="Bonawitz N.D."/>
            <person name="Chapple C."/>
            <person name="Cheng C."/>
            <person name="Correa L.G."/>
            <person name="Dacre M."/>
            <person name="DeBarry J."/>
            <person name="Dreyer I."/>
            <person name="Elias M."/>
            <person name="Engstrom E.M."/>
            <person name="Estelle M."/>
            <person name="Feng L."/>
            <person name="Finet C."/>
            <person name="Floyd S.K."/>
            <person name="Frommer W.B."/>
            <person name="Fujita T."/>
            <person name="Gramzow L."/>
            <person name="Gutensohn M."/>
            <person name="Harholt J."/>
            <person name="Hattori M."/>
            <person name="Heyl A."/>
            <person name="Hirai T."/>
            <person name="Hiwatashi Y."/>
            <person name="Ishikawa M."/>
            <person name="Iwata M."/>
            <person name="Karol K.G."/>
            <person name="Koehler B."/>
            <person name="Kolukisaoglu U."/>
            <person name="Kubo M."/>
            <person name="Kurata T."/>
            <person name="Lalonde S."/>
            <person name="Li K."/>
            <person name="Li Y."/>
            <person name="Litt A."/>
            <person name="Lyons E."/>
            <person name="Manning G."/>
            <person name="Maruyama T."/>
            <person name="Michael T.P."/>
            <person name="Mikami K."/>
            <person name="Miyazaki S."/>
            <person name="Morinaga S."/>
            <person name="Murata T."/>
            <person name="Mueller-Roeber B."/>
            <person name="Nelson D.R."/>
            <person name="Obara M."/>
            <person name="Oguri Y."/>
            <person name="Olmstead R.G."/>
            <person name="Onodera N."/>
            <person name="Petersen B.L."/>
            <person name="Pils B."/>
            <person name="Prigge M."/>
            <person name="Rensing S.A."/>
            <person name="Riano-Pachon D.M."/>
            <person name="Roberts A.W."/>
            <person name="Sato Y."/>
            <person name="Scheller H.V."/>
            <person name="Schulz B."/>
            <person name="Schulz C."/>
            <person name="Shakirov E.V."/>
            <person name="Shibagaki N."/>
            <person name="Shinohara N."/>
            <person name="Shippen D.E."/>
            <person name="Soerensen I."/>
            <person name="Sotooka R."/>
            <person name="Sugimoto N."/>
            <person name="Sugita M."/>
            <person name="Sumikawa N."/>
            <person name="Tanurdzic M."/>
            <person name="Theissen G."/>
            <person name="Ulvskov P."/>
            <person name="Wakazuki S."/>
            <person name="Weng J.K."/>
            <person name="Willats W.W."/>
            <person name="Wipf D."/>
            <person name="Wolf P.G."/>
            <person name="Yang L."/>
            <person name="Zimmer A.D."/>
            <person name="Zhu Q."/>
            <person name="Mitros T."/>
            <person name="Hellsten U."/>
            <person name="Loque D."/>
            <person name="Otillar R."/>
            <person name="Salamov A."/>
            <person name="Schmutz J."/>
            <person name="Shapiro H."/>
            <person name="Lindquist E."/>
            <person name="Lucas S."/>
            <person name="Rokhsar D."/>
            <person name="Grigoriev I.V."/>
        </authorList>
    </citation>
    <scope>NUCLEOTIDE SEQUENCE [LARGE SCALE GENOMIC DNA]</scope>
</reference>
<dbReference type="Proteomes" id="UP000001514">
    <property type="component" value="Unassembled WGS sequence"/>
</dbReference>
<evidence type="ECO:0000256" key="7">
    <source>
        <dbReference type="SAM" id="Phobius"/>
    </source>
</evidence>
<gene>
    <name evidence="9" type="ORF">SELMODRAFT_444273</name>
    <name evidence="8" type="ORF">SELMODRAFT_446262</name>
</gene>
<dbReference type="EMBL" id="GL377632">
    <property type="protein sequence ID" value="EFJ13499.1"/>
    <property type="molecule type" value="Genomic_DNA"/>
</dbReference>
<dbReference type="OMA" id="CICCKRS"/>
<dbReference type="InterPro" id="IPR052222">
    <property type="entry name" value="DESIGUAL"/>
</dbReference>
<dbReference type="InterPro" id="IPR009606">
    <property type="entry name" value="DEAL/Modifying_wall_lignin1/2"/>
</dbReference>
<dbReference type="eggNOG" id="ENOG502QT9I">
    <property type="taxonomic scope" value="Eukaryota"/>
</dbReference>
<comment type="similarity">
    <text evidence="6">Belongs to the DESIGUAL family.</text>
</comment>
<accession>D8S8L3</accession>
<dbReference type="HOGENOM" id="CLU_062329_2_2_1"/>
<dbReference type="EMBL" id="GL377607">
    <property type="protein sequence ID" value="EFJ19063.1"/>
    <property type="molecule type" value="Genomic_DNA"/>
</dbReference>
<evidence type="ECO:0000256" key="3">
    <source>
        <dbReference type="ARBA" id="ARBA00022729"/>
    </source>
</evidence>
<evidence type="ECO:0000256" key="5">
    <source>
        <dbReference type="ARBA" id="ARBA00023136"/>
    </source>
</evidence>
<organism evidence="10">
    <name type="scientific">Selaginella moellendorffii</name>
    <name type="common">Spikemoss</name>
    <dbReference type="NCBI Taxonomy" id="88036"/>
    <lineage>
        <taxon>Eukaryota</taxon>
        <taxon>Viridiplantae</taxon>
        <taxon>Streptophyta</taxon>
        <taxon>Embryophyta</taxon>
        <taxon>Tracheophyta</taxon>
        <taxon>Lycopodiopsida</taxon>
        <taxon>Selaginellales</taxon>
        <taxon>Selaginellaceae</taxon>
        <taxon>Selaginella</taxon>
    </lineage>
</organism>
<dbReference type="KEGG" id="smo:SELMODRAFT_444273"/>